<reference evidence="1" key="1">
    <citation type="submission" date="2015-06" db="EMBL/GenBank/DDBJ databases">
        <authorList>
            <person name="Joergensen T."/>
        </authorList>
    </citation>
    <scope>NUCLEOTIDE SEQUENCE</scope>
    <source>
        <strain evidence="1">RGFK1275</strain>
    </source>
</reference>
<reference evidence="1" key="2">
    <citation type="submission" date="2015-07" db="EMBL/GenBank/DDBJ databases">
        <title>Plasmids, circular viruses and viroids from rat gut.</title>
        <authorList>
            <person name="Jorgensen T.J."/>
            <person name="Hansen M.A."/>
            <person name="Xu Z."/>
            <person name="Tabak M.A."/>
            <person name="Sorensen S.J."/>
            <person name="Hansen L.H."/>
        </authorList>
    </citation>
    <scope>NUCLEOTIDE SEQUENCE</scope>
    <source>
        <strain evidence="1">RGFK1275</strain>
    </source>
</reference>
<name>A0A0H5QM20_9ZZZZ</name>
<accession>A0A0H5QM20</accession>
<sequence length="190" mass="20091">MLRTRVVWTGVAGTPWYSTFYWVGDGPSIANAAQLSTAGWLASIVGLVVTDVQGQVDSEVIEINAATGDIVTAYDVAGSTSVGTNIGEPLPFQVQVLTNLGTTEFRFGRRVKGRSFLGGLAETNNSDGVGPDEVIREVIQDVYVDHLLGSTAGFGVWSRPTTARPVGEITSVTSATTSPVWSTLRSRRGA</sequence>
<evidence type="ECO:0000313" key="1">
    <source>
        <dbReference type="EMBL" id="CRY96797.1"/>
    </source>
</evidence>
<dbReference type="AlphaFoldDB" id="A0A0H5QM20"/>
<dbReference type="EMBL" id="LN853845">
    <property type="protein sequence ID" value="CRY96797.1"/>
    <property type="molecule type" value="Genomic_DNA"/>
</dbReference>
<organism evidence="1">
    <name type="scientific">uncultured prokaryote</name>
    <dbReference type="NCBI Taxonomy" id="198431"/>
    <lineage>
        <taxon>unclassified sequences</taxon>
        <taxon>environmental samples</taxon>
    </lineage>
</organism>
<proteinExistence type="predicted"/>
<protein>
    <submittedName>
        <fullName evidence="1">Uncharacterized protein</fullName>
    </submittedName>
</protein>